<sequence length="70" mass="8413">MNPELKRFLREQPIWYRTLARHPEKLEHMQIEMMNRYRKTIPHKVSELSQSLQLISMMLGMMGLTAKQGE</sequence>
<evidence type="ECO:0000313" key="2">
    <source>
        <dbReference type="Proteomes" id="UP001225646"/>
    </source>
</evidence>
<comment type="caution">
    <text evidence="1">The sequence shown here is derived from an EMBL/GenBank/DDBJ whole genome shotgun (WGS) entry which is preliminary data.</text>
</comment>
<protein>
    <recommendedName>
        <fullName evidence="3">YlbE-like protein</fullName>
    </recommendedName>
</protein>
<accession>A0ABT9VKW0</accession>
<dbReference type="EMBL" id="JAUSTR010000001">
    <property type="protein sequence ID" value="MDQ0161609.1"/>
    <property type="molecule type" value="Genomic_DNA"/>
</dbReference>
<evidence type="ECO:0000313" key="1">
    <source>
        <dbReference type="EMBL" id="MDQ0161609.1"/>
    </source>
</evidence>
<evidence type="ECO:0008006" key="3">
    <source>
        <dbReference type="Google" id="ProtNLM"/>
    </source>
</evidence>
<keyword evidence="2" id="KW-1185">Reference proteome</keyword>
<dbReference type="Proteomes" id="UP001225646">
    <property type="component" value="Unassembled WGS sequence"/>
</dbReference>
<dbReference type="Pfam" id="PF14003">
    <property type="entry name" value="YlbE"/>
    <property type="match status" value="1"/>
</dbReference>
<gene>
    <name evidence="1" type="ORF">J2S06_000679</name>
</gene>
<organism evidence="1 2">
    <name type="scientific">Aeribacillus alveayuensis</name>
    <dbReference type="NCBI Taxonomy" id="279215"/>
    <lineage>
        <taxon>Bacteria</taxon>
        <taxon>Bacillati</taxon>
        <taxon>Bacillota</taxon>
        <taxon>Bacilli</taxon>
        <taxon>Bacillales</taxon>
        <taxon>Bacillaceae</taxon>
        <taxon>Aeribacillus</taxon>
    </lineage>
</organism>
<proteinExistence type="predicted"/>
<dbReference type="RefSeq" id="WP_407638521.1">
    <property type="nucleotide sequence ID" value="NZ_JAUSTR010000001.1"/>
</dbReference>
<dbReference type="InterPro" id="IPR025613">
    <property type="entry name" value="YlbE"/>
</dbReference>
<name>A0ABT9VKW0_9BACI</name>
<reference evidence="1 2" key="1">
    <citation type="submission" date="2023-07" db="EMBL/GenBank/DDBJ databases">
        <title>Genomic Encyclopedia of Type Strains, Phase IV (KMG-IV): sequencing the most valuable type-strain genomes for metagenomic binning, comparative biology and taxonomic classification.</title>
        <authorList>
            <person name="Goeker M."/>
        </authorList>
    </citation>
    <scope>NUCLEOTIDE SEQUENCE [LARGE SCALE GENOMIC DNA]</scope>
    <source>
        <strain evidence="1 2">DSM 19092</strain>
    </source>
</reference>